<dbReference type="Proteomes" id="UP000324222">
    <property type="component" value="Unassembled WGS sequence"/>
</dbReference>
<protein>
    <submittedName>
        <fullName evidence="1">Uncharacterized protein</fullName>
    </submittedName>
</protein>
<keyword evidence="2" id="KW-1185">Reference proteome</keyword>
<proteinExistence type="predicted"/>
<gene>
    <name evidence="1" type="ORF">E2C01_090128</name>
</gene>
<evidence type="ECO:0000313" key="1">
    <source>
        <dbReference type="EMBL" id="MPC94936.1"/>
    </source>
</evidence>
<reference evidence="1 2" key="1">
    <citation type="submission" date="2019-05" db="EMBL/GenBank/DDBJ databases">
        <title>Another draft genome of Portunus trituberculatus and its Hox gene families provides insights of decapod evolution.</title>
        <authorList>
            <person name="Jeong J.-H."/>
            <person name="Song I."/>
            <person name="Kim S."/>
            <person name="Choi T."/>
            <person name="Kim D."/>
            <person name="Ryu S."/>
            <person name="Kim W."/>
        </authorList>
    </citation>
    <scope>NUCLEOTIDE SEQUENCE [LARGE SCALE GENOMIC DNA]</scope>
    <source>
        <tissue evidence="1">Muscle</tissue>
    </source>
</reference>
<comment type="caution">
    <text evidence="1">The sequence shown here is derived from an EMBL/GenBank/DDBJ whole genome shotgun (WGS) entry which is preliminary data.</text>
</comment>
<dbReference type="EMBL" id="VSRR010100372">
    <property type="protein sequence ID" value="MPC94936.1"/>
    <property type="molecule type" value="Genomic_DNA"/>
</dbReference>
<accession>A0A5B7JL14</accession>
<dbReference type="AlphaFoldDB" id="A0A5B7JL14"/>
<name>A0A5B7JL14_PORTR</name>
<evidence type="ECO:0000313" key="2">
    <source>
        <dbReference type="Proteomes" id="UP000324222"/>
    </source>
</evidence>
<sequence>MYQPSLDRDINNNNNNNNNKIERLASIRIRRIPPIFPIHNWNMHQVTLAGEARTNNISEGWNNKFFCFVGHQHSSI</sequence>
<organism evidence="1 2">
    <name type="scientific">Portunus trituberculatus</name>
    <name type="common">Swimming crab</name>
    <name type="synonym">Neptunus trituberculatus</name>
    <dbReference type="NCBI Taxonomy" id="210409"/>
    <lineage>
        <taxon>Eukaryota</taxon>
        <taxon>Metazoa</taxon>
        <taxon>Ecdysozoa</taxon>
        <taxon>Arthropoda</taxon>
        <taxon>Crustacea</taxon>
        <taxon>Multicrustacea</taxon>
        <taxon>Malacostraca</taxon>
        <taxon>Eumalacostraca</taxon>
        <taxon>Eucarida</taxon>
        <taxon>Decapoda</taxon>
        <taxon>Pleocyemata</taxon>
        <taxon>Brachyura</taxon>
        <taxon>Eubrachyura</taxon>
        <taxon>Portunoidea</taxon>
        <taxon>Portunidae</taxon>
        <taxon>Portuninae</taxon>
        <taxon>Portunus</taxon>
    </lineage>
</organism>